<evidence type="ECO:0000256" key="1">
    <source>
        <dbReference type="ARBA" id="ARBA00004141"/>
    </source>
</evidence>
<dbReference type="PANTHER" id="PTHR24243:SF230">
    <property type="entry name" value="G-PROTEIN COUPLED RECEPTORS FAMILY 1 PROFILE DOMAIN-CONTAINING PROTEIN"/>
    <property type="match status" value="1"/>
</dbReference>
<evidence type="ECO:0000256" key="3">
    <source>
        <dbReference type="ARBA" id="ARBA00022989"/>
    </source>
</evidence>
<dbReference type="AlphaFoldDB" id="A0A814AIX6"/>
<dbReference type="SUPFAM" id="SSF81321">
    <property type="entry name" value="Family A G protein-coupled receptor-like"/>
    <property type="match status" value="1"/>
</dbReference>
<keyword evidence="4" id="KW-0297">G-protein coupled receptor</keyword>
<dbReference type="GO" id="GO:0005886">
    <property type="term" value="C:plasma membrane"/>
    <property type="evidence" value="ECO:0007669"/>
    <property type="project" value="TreeGrafter"/>
</dbReference>
<keyword evidence="5 8" id="KW-0472">Membrane</keyword>
<dbReference type="GO" id="GO:0004930">
    <property type="term" value="F:G protein-coupled receptor activity"/>
    <property type="evidence" value="ECO:0007669"/>
    <property type="project" value="UniProtKB-KW"/>
</dbReference>
<reference evidence="10" key="1">
    <citation type="submission" date="2021-02" db="EMBL/GenBank/DDBJ databases">
        <authorList>
            <person name="Nowell W R."/>
        </authorList>
    </citation>
    <scope>NUCLEOTIDE SEQUENCE</scope>
</reference>
<feature type="transmembrane region" description="Helical" evidence="8">
    <location>
        <begin position="299"/>
        <end position="318"/>
    </location>
</feature>
<evidence type="ECO:0000256" key="6">
    <source>
        <dbReference type="ARBA" id="ARBA00023170"/>
    </source>
</evidence>
<dbReference type="OrthoDB" id="9990906at2759"/>
<dbReference type="InterPro" id="IPR000276">
    <property type="entry name" value="GPCR_Rhodpsn"/>
</dbReference>
<feature type="transmembrane region" description="Helical" evidence="8">
    <location>
        <begin position="258"/>
        <end position="279"/>
    </location>
</feature>
<dbReference type="PROSITE" id="PS50262">
    <property type="entry name" value="G_PROTEIN_RECEP_F1_2"/>
    <property type="match status" value="1"/>
</dbReference>
<evidence type="ECO:0000313" key="11">
    <source>
        <dbReference type="Proteomes" id="UP000663832"/>
    </source>
</evidence>
<feature type="transmembrane region" description="Helical" evidence="8">
    <location>
        <begin position="76"/>
        <end position="97"/>
    </location>
</feature>
<keyword evidence="6" id="KW-0675">Receptor</keyword>
<name>A0A814AIX6_9BILA</name>
<evidence type="ECO:0000256" key="2">
    <source>
        <dbReference type="ARBA" id="ARBA00022692"/>
    </source>
</evidence>
<keyword evidence="7" id="KW-0807">Transducer</keyword>
<dbReference type="Gene3D" id="1.20.1070.10">
    <property type="entry name" value="Rhodopsin 7-helix transmembrane proteins"/>
    <property type="match status" value="1"/>
</dbReference>
<dbReference type="PANTHER" id="PTHR24243">
    <property type="entry name" value="G-PROTEIN COUPLED RECEPTOR"/>
    <property type="match status" value="1"/>
</dbReference>
<comment type="subcellular location">
    <subcellularLocation>
        <location evidence="1">Membrane</location>
        <topology evidence="1">Multi-pass membrane protein</topology>
    </subcellularLocation>
</comment>
<comment type="caution">
    <text evidence="10">The sequence shown here is derived from an EMBL/GenBank/DDBJ whole genome shotgun (WGS) entry which is preliminary data.</text>
</comment>
<accession>A0A814AIX6</accession>
<evidence type="ECO:0000256" key="7">
    <source>
        <dbReference type="ARBA" id="ARBA00023224"/>
    </source>
</evidence>
<keyword evidence="3 8" id="KW-1133">Transmembrane helix</keyword>
<protein>
    <recommendedName>
        <fullName evidence="9">G-protein coupled receptors family 1 profile domain-containing protein</fullName>
    </recommendedName>
</protein>
<sequence length="395" mass="46649">MHSFINLTLNDSSLTSHLNKSTHDFNLLNFFFNHIYLLLLVIIGCIGNSFVIIVFGQRALRTTIGSIGSNMSVYPFLFYMAISDTIYLSILFCLWLSNYINILHRPIICQLTLYLTYVCNFINAYYTVSFTAQRLFAVVQPFRVSLVLSWYRSKCLALCIIIFACLIYSYLPFLVGIVNGQCYSLEHLRWINKLMDIIDCIIVFLIPYIMIITMNTIILISLRRMKHIQHEYLFQNNSQLNKIREITRRNASRKMTKLLLTVSTSYLIVCGPYACIHTWRLLYNDEKFQTKLLRQLEYYFHLIYHISFAMNFYIYIVFGSKFRHELKRFLNKCQINFNHCFQNDSFDEQDTSTNQNNSSTFEQFQLINQNTLCPTLTTAGFTFQYKWKHPKGSYI</sequence>
<dbReference type="Proteomes" id="UP000663832">
    <property type="component" value="Unassembled WGS sequence"/>
</dbReference>
<feature type="transmembrane region" description="Helical" evidence="8">
    <location>
        <begin position="155"/>
        <end position="177"/>
    </location>
</feature>
<evidence type="ECO:0000313" key="10">
    <source>
        <dbReference type="EMBL" id="CAF0912796.1"/>
    </source>
</evidence>
<evidence type="ECO:0000256" key="5">
    <source>
        <dbReference type="ARBA" id="ARBA00023136"/>
    </source>
</evidence>
<keyword evidence="2 8" id="KW-0812">Transmembrane</keyword>
<feature type="domain" description="G-protein coupled receptors family 1 profile" evidence="9">
    <location>
        <begin position="47"/>
        <end position="315"/>
    </location>
</feature>
<evidence type="ECO:0000259" key="9">
    <source>
        <dbReference type="PROSITE" id="PS50262"/>
    </source>
</evidence>
<feature type="transmembrane region" description="Helical" evidence="8">
    <location>
        <begin position="103"/>
        <end position="126"/>
    </location>
</feature>
<keyword evidence="11" id="KW-1185">Reference proteome</keyword>
<dbReference type="EMBL" id="CAJNOM010000047">
    <property type="protein sequence ID" value="CAF0912796.1"/>
    <property type="molecule type" value="Genomic_DNA"/>
</dbReference>
<dbReference type="PRINTS" id="PR00237">
    <property type="entry name" value="GPCRRHODOPSN"/>
</dbReference>
<feature type="transmembrane region" description="Helical" evidence="8">
    <location>
        <begin position="35"/>
        <end position="55"/>
    </location>
</feature>
<evidence type="ECO:0000256" key="8">
    <source>
        <dbReference type="SAM" id="Phobius"/>
    </source>
</evidence>
<dbReference type="InterPro" id="IPR017452">
    <property type="entry name" value="GPCR_Rhodpsn_7TM"/>
</dbReference>
<gene>
    <name evidence="10" type="ORF">QVE165_LOCUS10101</name>
</gene>
<evidence type="ECO:0000256" key="4">
    <source>
        <dbReference type="ARBA" id="ARBA00023040"/>
    </source>
</evidence>
<organism evidence="10 11">
    <name type="scientific">Adineta steineri</name>
    <dbReference type="NCBI Taxonomy" id="433720"/>
    <lineage>
        <taxon>Eukaryota</taxon>
        <taxon>Metazoa</taxon>
        <taxon>Spiralia</taxon>
        <taxon>Gnathifera</taxon>
        <taxon>Rotifera</taxon>
        <taxon>Eurotatoria</taxon>
        <taxon>Bdelloidea</taxon>
        <taxon>Adinetida</taxon>
        <taxon>Adinetidae</taxon>
        <taxon>Adineta</taxon>
    </lineage>
</organism>
<proteinExistence type="predicted"/>
<feature type="transmembrane region" description="Helical" evidence="8">
    <location>
        <begin position="197"/>
        <end position="222"/>
    </location>
</feature>
<dbReference type="Pfam" id="PF00001">
    <property type="entry name" value="7tm_1"/>
    <property type="match status" value="1"/>
</dbReference>